<evidence type="ECO:0000256" key="1">
    <source>
        <dbReference type="SAM" id="Phobius"/>
    </source>
</evidence>
<organism evidence="3 4">
    <name type="scientific">Lactobacillus porci</name>
    <dbReference type="NCBI Taxonomy" id="2012477"/>
    <lineage>
        <taxon>Bacteria</taxon>
        <taxon>Bacillati</taxon>
        <taxon>Bacillota</taxon>
        <taxon>Bacilli</taxon>
        <taxon>Lactobacillales</taxon>
        <taxon>Lactobacillaceae</taxon>
        <taxon>Lactobacillus</taxon>
    </lineage>
</organism>
<feature type="transmembrane region" description="Helical" evidence="1">
    <location>
        <begin position="46"/>
        <end position="63"/>
    </location>
</feature>
<dbReference type="InterPro" id="IPR037126">
    <property type="entry name" value="PdaC/RsiV-like_sf"/>
</dbReference>
<dbReference type="Pfam" id="PF11738">
    <property type="entry name" value="DUF3298"/>
    <property type="match status" value="1"/>
</dbReference>
<dbReference type="AlphaFoldDB" id="A0A6A8MED0"/>
<dbReference type="InterPro" id="IPR006311">
    <property type="entry name" value="TAT_signal"/>
</dbReference>
<accession>A0A6A8MED0</accession>
<comment type="caution">
    <text evidence="3">The sequence shown here is derived from an EMBL/GenBank/DDBJ whole genome shotgun (WGS) entry which is preliminary data.</text>
</comment>
<dbReference type="Gene3D" id="3.90.640.20">
    <property type="entry name" value="Heat-shock cognate protein, ATPase"/>
    <property type="match status" value="1"/>
</dbReference>
<evidence type="ECO:0000313" key="3">
    <source>
        <dbReference type="EMBL" id="MST87136.1"/>
    </source>
</evidence>
<dbReference type="InterPro" id="IPR021729">
    <property type="entry name" value="DUF3298"/>
</dbReference>
<keyword evidence="1" id="KW-0812">Transmembrane</keyword>
<evidence type="ECO:0000259" key="2">
    <source>
        <dbReference type="Pfam" id="PF11738"/>
    </source>
</evidence>
<sequence length="298" mass="32991">MNKQDLMDAMSGIKPEFIAEAQEQRGKKPAAKPLPLYKKPGFRRNFVSAIGALAALAMLSVALPNSSPQVAQAMAKIPGIGAYFKLVTFRDYSYHGKKQEAKISASHVEVTGTENDQAQKQANQAAKSINREITAETDKLVSQFKQSLKSKGYKSVTVKTSVVANTKKWYTVRLTAAEIQADSAETNKYYVLSKQTGKRVELADLFKAGSHWQQAISENIISQMRAAMKKDKNKSYFIKADGDPDGFSRIKDKQQFYFNQQDQLVIAFDQGVVAPMSMGSLKFVIPNSVVKDLYQAGK</sequence>
<keyword evidence="4" id="KW-1185">Reference proteome</keyword>
<feature type="domain" description="DUF3298" evidence="2">
    <location>
        <begin position="203"/>
        <end position="287"/>
    </location>
</feature>
<gene>
    <name evidence="3" type="ORF">FYJ62_05665</name>
</gene>
<dbReference type="Proteomes" id="UP000438120">
    <property type="component" value="Unassembled WGS sequence"/>
</dbReference>
<dbReference type="RefSeq" id="WP_154548618.1">
    <property type="nucleotide sequence ID" value="NZ_VUMX01000012.1"/>
</dbReference>
<dbReference type="OrthoDB" id="4990at2"/>
<keyword evidence="1" id="KW-0472">Membrane</keyword>
<name>A0A6A8MED0_9LACO</name>
<evidence type="ECO:0000313" key="4">
    <source>
        <dbReference type="Proteomes" id="UP000438120"/>
    </source>
</evidence>
<protein>
    <submittedName>
        <fullName evidence="3">DUF3298 domain-containing protein</fullName>
    </submittedName>
</protein>
<proteinExistence type="predicted"/>
<dbReference type="EMBL" id="VUMX01000012">
    <property type="protein sequence ID" value="MST87136.1"/>
    <property type="molecule type" value="Genomic_DNA"/>
</dbReference>
<keyword evidence="1" id="KW-1133">Transmembrane helix</keyword>
<dbReference type="Gene3D" id="3.30.565.40">
    <property type="entry name" value="Fervidobacterium nodosum Rt17-B1 like"/>
    <property type="match status" value="1"/>
</dbReference>
<dbReference type="PROSITE" id="PS51318">
    <property type="entry name" value="TAT"/>
    <property type="match status" value="1"/>
</dbReference>
<reference evidence="3 4" key="1">
    <citation type="submission" date="2019-08" db="EMBL/GenBank/DDBJ databases">
        <title>In-depth cultivation of the pig gut microbiome towards novel bacterial diversity and tailored functional studies.</title>
        <authorList>
            <person name="Wylensek D."/>
            <person name="Hitch T.C.A."/>
            <person name="Clavel T."/>
        </authorList>
    </citation>
    <scope>NUCLEOTIDE SEQUENCE [LARGE SCALE GENOMIC DNA]</scope>
    <source>
        <strain evidence="3 4">Bifido-178-WT-2B</strain>
    </source>
</reference>